<organism evidence="1 2">
    <name type="scientific">Pseudomonas kielensis</name>
    <dbReference type="NCBI Taxonomy" id="2762577"/>
    <lineage>
        <taxon>Bacteria</taxon>
        <taxon>Pseudomonadati</taxon>
        <taxon>Pseudomonadota</taxon>
        <taxon>Gammaproteobacteria</taxon>
        <taxon>Pseudomonadales</taxon>
        <taxon>Pseudomonadaceae</taxon>
        <taxon>Pseudomonas</taxon>
    </lineage>
</organism>
<keyword evidence="2" id="KW-1185">Reference proteome</keyword>
<protein>
    <submittedName>
        <fullName evidence="1">TIGR02444 family protein</fullName>
    </submittedName>
</protein>
<evidence type="ECO:0000313" key="2">
    <source>
        <dbReference type="Proteomes" id="UP000526003"/>
    </source>
</evidence>
<comment type="caution">
    <text evidence="1">The sequence shown here is derived from an EMBL/GenBank/DDBJ whole genome shotgun (WGS) entry which is preliminary data.</text>
</comment>
<name>A0A7X1GEK9_9PSED</name>
<reference evidence="1 2" key="1">
    <citation type="submission" date="2020-08" db="EMBL/GenBank/DDBJ databases">
        <title>Pseudomonas sp. nov.</title>
        <authorList>
            <person name="Gieschler S."/>
            <person name="Fiedler G."/>
            <person name="Brinks E."/>
            <person name="Boehnlein C."/>
            <person name="Franz C.M.A.P."/>
            <person name="Kabisch J."/>
        </authorList>
    </citation>
    <scope>NUCLEOTIDE SEQUENCE [LARGE SCALE GENOMIC DNA]</scope>
    <source>
        <strain evidence="1 2">MBT-1</strain>
    </source>
</reference>
<dbReference type="Pfam" id="PF09523">
    <property type="entry name" value="DUF2390"/>
    <property type="match status" value="1"/>
</dbReference>
<sequence length="154" mass="16750">MPSDLWSFSLDTYARPGVEDACLRLQGAGANVCLLLCAAWLGARGVACSQQRLQALSQVALPWSRDVVEPLRQLRTLWKTAAAADPQLATLRTQVKALELAAERQLLERLESSAQDWPVAQAIDLTAWLEGLATDAANLDRDALQQLRVALTSA</sequence>
<dbReference type="NCBIfam" id="TIGR02444">
    <property type="entry name" value="TIGR02444 family protein"/>
    <property type="match status" value="1"/>
</dbReference>
<dbReference type="Proteomes" id="UP000526003">
    <property type="component" value="Unassembled WGS sequence"/>
</dbReference>
<dbReference type="RefSeq" id="WP_185818442.1">
    <property type="nucleotide sequence ID" value="NZ_JACMYG010000010.1"/>
</dbReference>
<dbReference type="InterPro" id="IPR012659">
    <property type="entry name" value="CHP02444"/>
</dbReference>
<gene>
    <name evidence="1" type="ORF">H7995_12590</name>
</gene>
<proteinExistence type="predicted"/>
<dbReference type="EMBL" id="JACMYG010000010">
    <property type="protein sequence ID" value="MBC2690635.1"/>
    <property type="molecule type" value="Genomic_DNA"/>
</dbReference>
<evidence type="ECO:0000313" key="1">
    <source>
        <dbReference type="EMBL" id="MBC2690635.1"/>
    </source>
</evidence>
<accession>A0A7X1GEK9</accession>
<dbReference type="AlphaFoldDB" id="A0A7X1GEK9"/>